<dbReference type="AlphaFoldDB" id="A0A9Q4KT95"/>
<dbReference type="PROSITE" id="PS51257">
    <property type="entry name" value="PROKAR_LIPOPROTEIN"/>
    <property type="match status" value="1"/>
</dbReference>
<proteinExistence type="predicted"/>
<protein>
    <recommendedName>
        <fullName evidence="3">Lipoprotein</fullName>
    </recommendedName>
</protein>
<evidence type="ECO:0000313" key="2">
    <source>
        <dbReference type="Proteomes" id="UP001075461"/>
    </source>
</evidence>
<gene>
    <name evidence="1" type="ORF">O6B92_08370</name>
</gene>
<sequence length="234" mass="26869">MKKIKSLLIGIIALITLTGCAELLVKLTAKVLIPLGSELIAAPFQKSKGTLKCKNGSSNIKTKYIEDYEKFALSWINNINEWMNSSLKLAKEEFDKGSKFVTLSNNPNYGTYIINIAKKTPFKKSEDRMGLYAKESGFRLKSTTYNEANKTIVHKVLAKREIYFKDDEKVIEKERESLGFTYCADRYYYEFFAVGGYKVKFTVSDIDNPSYDFINILVDKKFCDAYLEEIKYCK</sequence>
<comment type="caution">
    <text evidence="1">The sequence shown here is derived from an EMBL/GenBank/DDBJ whole genome shotgun (WGS) entry which is preliminary data.</text>
</comment>
<evidence type="ECO:0008006" key="3">
    <source>
        <dbReference type="Google" id="ProtNLM"/>
    </source>
</evidence>
<name>A0A9Q4KT95_9BACT</name>
<reference evidence="1" key="1">
    <citation type="submission" date="2022-12" db="EMBL/GenBank/DDBJ databases">
        <title>Species Delineation and Comparative Genomics within the Campylobacter ureolyticus Complex.</title>
        <authorList>
            <person name="Maki J."/>
            <person name="Howard M."/>
            <person name="Connelly S."/>
            <person name="Hardy D.J."/>
            <person name="Cameron A."/>
        </authorList>
    </citation>
    <scope>NUCLEOTIDE SEQUENCE</scope>
    <source>
        <strain evidence="1">URMC_786</strain>
    </source>
</reference>
<dbReference type="Proteomes" id="UP001075461">
    <property type="component" value="Unassembled WGS sequence"/>
</dbReference>
<organism evidence="1 2">
    <name type="scientific">Campylobacter ureolyticus</name>
    <dbReference type="NCBI Taxonomy" id="827"/>
    <lineage>
        <taxon>Bacteria</taxon>
        <taxon>Pseudomonadati</taxon>
        <taxon>Campylobacterota</taxon>
        <taxon>Epsilonproteobacteria</taxon>
        <taxon>Campylobacterales</taxon>
        <taxon>Campylobacteraceae</taxon>
        <taxon>Campylobacter</taxon>
    </lineage>
</organism>
<dbReference type="EMBL" id="JAPXGP010000007">
    <property type="protein sequence ID" value="MCZ6162343.1"/>
    <property type="molecule type" value="Genomic_DNA"/>
</dbReference>
<dbReference type="RefSeq" id="WP_269480584.1">
    <property type="nucleotide sequence ID" value="NZ_JAPXGH010000015.1"/>
</dbReference>
<evidence type="ECO:0000313" key="1">
    <source>
        <dbReference type="EMBL" id="MCZ6162343.1"/>
    </source>
</evidence>
<accession>A0A9Q4KT95</accession>